<organism evidence="1 2">
    <name type="scientific">Pseudonocardia aurantiaca</name>
    <dbReference type="NCBI Taxonomy" id="75290"/>
    <lineage>
        <taxon>Bacteria</taxon>
        <taxon>Bacillati</taxon>
        <taxon>Actinomycetota</taxon>
        <taxon>Actinomycetes</taxon>
        <taxon>Pseudonocardiales</taxon>
        <taxon>Pseudonocardiaceae</taxon>
        <taxon>Pseudonocardia</taxon>
    </lineage>
</organism>
<proteinExistence type="predicted"/>
<protein>
    <recommendedName>
        <fullName evidence="3">DUF1508 domain-containing protein</fullName>
    </recommendedName>
</protein>
<accession>A0ABW4FJK6</accession>
<dbReference type="Proteomes" id="UP001597145">
    <property type="component" value="Unassembled WGS sequence"/>
</dbReference>
<keyword evidence="2" id="KW-1185">Reference proteome</keyword>
<evidence type="ECO:0000313" key="1">
    <source>
        <dbReference type="EMBL" id="MFD1530292.1"/>
    </source>
</evidence>
<gene>
    <name evidence="1" type="ORF">ACFSCY_12645</name>
</gene>
<name>A0ABW4FJK6_9PSEU</name>
<evidence type="ECO:0008006" key="3">
    <source>
        <dbReference type="Google" id="ProtNLM"/>
    </source>
</evidence>
<evidence type="ECO:0000313" key="2">
    <source>
        <dbReference type="Proteomes" id="UP001597145"/>
    </source>
</evidence>
<dbReference type="RefSeq" id="WP_343977251.1">
    <property type="nucleotide sequence ID" value="NZ_BAAAJG010000008.1"/>
</dbReference>
<sequence>MPSRWDTRVVYIERQQRWWWNAWRPSTSTELYGFADSRDEAREAMVRAIEQAEPSRAAEVP</sequence>
<comment type="caution">
    <text evidence="1">The sequence shown here is derived from an EMBL/GenBank/DDBJ whole genome shotgun (WGS) entry which is preliminary data.</text>
</comment>
<reference evidence="2" key="1">
    <citation type="journal article" date="2019" name="Int. J. Syst. Evol. Microbiol.">
        <title>The Global Catalogue of Microorganisms (GCM) 10K type strain sequencing project: providing services to taxonomists for standard genome sequencing and annotation.</title>
        <authorList>
            <consortium name="The Broad Institute Genomics Platform"/>
            <consortium name="The Broad Institute Genome Sequencing Center for Infectious Disease"/>
            <person name="Wu L."/>
            <person name="Ma J."/>
        </authorList>
    </citation>
    <scope>NUCLEOTIDE SEQUENCE [LARGE SCALE GENOMIC DNA]</scope>
    <source>
        <strain evidence="2">JCM 12165</strain>
    </source>
</reference>
<dbReference type="EMBL" id="JBHUCP010000007">
    <property type="protein sequence ID" value="MFD1530292.1"/>
    <property type="molecule type" value="Genomic_DNA"/>
</dbReference>